<dbReference type="Proteomes" id="UP001345219">
    <property type="component" value="Chromosome 1"/>
</dbReference>
<dbReference type="GO" id="GO:0000159">
    <property type="term" value="C:protein phosphatase type 2A complex"/>
    <property type="evidence" value="ECO:0007669"/>
    <property type="project" value="InterPro"/>
</dbReference>
<dbReference type="InterPro" id="IPR016024">
    <property type="entry name" value="ARM-type_fold"/>
</dbReference>
<reference evidence="1 2" key="1">
    <citation type="journal article" date="2023" name="Hortic Res">
        <title>Pangenome of water caltrop reveals structural variations and asymmetric subgenome divergence after allopolyploidization.</title>
        <authorList>
            <person name="Zhang X."/>
            <person name="Chen Y."/>
            <person name="Wang L."/>
            <person name="Yuan Y."/>
            <person name="Fang M."/>
            <person name="Shi L."/>
            <person name="Lu R."/>
            <person name="Comes H.P."/>
            <person name="Ma Y."/>
            <person name="Chen Y."/>
            <person name="Huang G."/>
            <person name="Zhou Y."/>
            <person name="Zheng Z."/>
            <person name="Qiu Y."/>
        </authorList>
    </citation>
    <scope>NUCLEOTIDE SEQUENCE [LARGE SCALE GENOMIC DNA]</scope>
    <source>
        <tissue evidence="1">Roots</tissue>
    </source>
</reference>
<dbReference type="EMBL" id="JAXIOK010000023">
    <property type="protein sequence ID" value="KAK4742275.1"/>
    <property type="molecule type" value="Genomic_DNA"/>
</dbReference>
<evidence type="ECO:0000313" key="2">
    <source>
        <dbReference type="Proteomes" id="UP001345219"/>
    </source>
</evidence>
<dbReference type="GO" id="GO:0007165">
    <property type="term" value="P:signal transduction"/>
    <property type="evidence" value="ECO:0007669"/>
    <property type="project" value="InterPro"/>
</dbReference>
<dbReference type="Gene3D" id="1.25.10.10">
    <property type="entry name" value="Leucine-rich Repeat Variant"/>
    <property type="match status" value="1"/>
</dbReference>
<sequence>MFLCTRTGQSITNTPKEVLIIDDELEELQIEEIDPDLYRNLTLPRCTKMAMCLNSLNSNVAERALYIWTNEQFVKMASAVTFEGMEDNLRWRWSHSIRQLTQNVKQMIERKERQQVT</sequence>
<organism evidence="1 2">
    <name type="scientific">Trapa incisa</name>
    <dbReference type="NCBI Taxonomy" id="236973"/>
    <lineage>
        <taxon>Eukaryota</taxon>
        <taxon>Viridiplantae</taxon>
        <taxon>Streptophyta</taxon>
        <taxon>Embryophyta</taxon>
        <taxon>Tracheophyta</taxon>
        <taxon>Spermatophyta</taxon>
        <taxon>Magnoliopsida</taxon>
        <taxon>eudicotyledons</taxon>
        <taxon>Gunneridae</taxon>
        <taxon>Pentapetalae</taxon>
        <taxon>rosids</taxon>
        <taxon>malvids</taxon>
        <taxon>Myrtales</taxon>
        <taxon>Lythraceae</taxon>
        <taxon>Trapa</taxon>
    </lineage>
</organism>
<proteinExistence type="predicted"/>
<dbReference type="PANTHER" id="PTHR10257:SF28">
    <property type="entry name" value="SERINE_THREONINE PROTEIN PHOSPHATASE 2A REGULATORY SUBUNIT"/>
    <property type="match status" value="1"/>
</dbReference>
<dbReference type="InterPro" id="IPR002554">
    <property type="entry name" value="PP2A_B56"/>
</dbReference>
<protein>
    <submittedName>
        <fullName evidence="1">Uncharacterized protein</fullName>
    </submittedName>
</protein>
<dbReference type="AlphaFoldDB" id="A0AAN7GGG4"/>
<dbReference type="GO" id="GO:0019888">
    <property type="term" value="F:protein phosphatase regulator activity"/>
    <property type="evidence" value="ECO:0007669"/>
    <property type="project" value="InterPro"/>
</dbReference>
<comment type="caution">
    <text evidence="1">The sequence shown here is derived from an EMBL/GenBank/DDBJ whole genome shotgun (WGS) entry which is preliminary data.</text>
</comment>
<dbReference type="PANTHER" id="PTHR10257">
    <property type="entry name" value="SERINE/THREONINE PROTEIN PHOSPHATASE 2A PP2A REGULATORY SUBUNIT B"/>
    <property type="match status" value="1"/>
</dbReference>
<dbReference type="InterPro" id="IPR011989">
    <property type="entry name" value="ARM-like"/>
</dbReference>
<accession>A0AAN7GGG4</accession>
<dbReference type="Pfam" id="PF01603">
    <property type="entry name" value="B56"/>
    <property type="match status" value="1"/>
</dbReference>
<name>A0AAN7GGG4_9MYRT</name>
<gene>
    <name evidence="1" type="ORF">SAY87_000276</name>
</gene>
<keyword evidence="2" id="KW-1185">Reference proteome</keyword>
<evidence type="ECO:0000313" key="1">
    <source>
        <dbReference type="EMBL" id="KAK4742275.1"/>
    </source>
</evidence>
<dbReference type="SUPFAM" id="SSF48371">
    <property type="entry name" value="ARM repeat"/>
    <property type="match status" value="1"/>
</dbReference>